<sequence>QHGGVREIFVMTPSTRYIQWIVESISRVLCAELDFECLTHPENKVNIPVAHQAKAQMSSGDSITYYDSNDATKWSQNIDAGKMGQLLYRVLPDPLGKLVILILDLWYEKRIQLPDDFIQSIYKKGSELRYEDELYQELLEGIRDGKKTSYTEKNRSWIRVHSGFMQGVLHFSSSFYHACALGLRNHLFKSRCEKAKIRTISTFDLVSSDDSSRGYTFPSPAVYGAFTAEALAVLSDSALMGWLFTAPGIRKSIKSTDAAPDFLEFNSTWFTQSGQVQPSIKFIFAALACPSSETLIDRQDMLNNLISQLLESGSPIQECRIVQFCQALYFYKIIGLDLTPIADEMCQHLEASPLPSLGYFVMDDSRITGMAGFMYNHYIHMKKNNSLSRIYKSLMGSSTTGHTSVGQVCCPATIIFKETTTYKKLREELNAIIPNWEEII</sequence>
<organism evidence="8">
    <name type="scientific">Basiki virus</name>
    <dbReference type="NCBI Taxonomy" id="1198332"/>
    <lineage>
        <taxon>Viruses</taxon>
        <taxon>Riboviria</taxon>
        <taxon>Orthornavirae</taxon>
        <taxon>Negarnaviricota</taxon>
        <taxon>Polyploviricotina</taxon>
        <taxon>Bunyaviricetes</taxon>
        <taxon>Elliovirales</taxon>
        <taxon>Peribunyaviridae</taxon>
        <taxon>environmental samples</taxon>
    </lineage>
</organism>
<dbReference type="EMBL" id="JN661158">
    <property type="protein sequence ID" value="AFM44927.1"/>
    <property type="molecule type" value="Genomic_RNA"/>
</dbReference>
<dbReference type="GO" id="GO:0039694">
    <property type="term" value="P:viral RNA genome replication"/>
    <property type="evidence" value="ECO:0007669"/>
    <property type="project" value="InterPro"/>
</dbReference>
<dbReference type="Pfam" id="PF04196">
    <property type="entry name" value="Bunya_RdRp"/>
    <property type="match status" value="1"/>
</dbReference>
<accession>J3SN43</accession>
<dbReference type="PROSITE" id="PS50525">
    <property type="entry name" value="RDRP_SSRNA_NEG_SEG"/>
    <property type="match status" value="1"/>
</dbReference>
<proteinExistence type="predicted"/>
<keyword evidence="3" id="KW-0808">Transferase</keyword>
<feature type="non-terminal residue" evidence="8">
    <location>
        <position position="1"/>
    </location>
</feature>
<feature type="domain" description="RdRp catalytic" evidence="7">
    <location>
        <begin position="54"/>
        <end position="253"/>
    </location>
</feature>
<evidence type="ECO:0000256" key="5">
    <source>
        <dbReference type="ARBA" id="ARBA00030436"/>
    </source>
</evidence>
<evidence type="ECO:0000256" key="4">
    <source>
        <dbReference type="ARBA" id="ARBA00030285"/>
    </source>
</evidence>
<keyword evidence="8" id="KW-0548">Nucleotidyltransferase</keyword>
<dbReference type="InterPro" id="IPR007322">
    <property type="entry name" value="RNA_pol_bunyavir"/>
</dbReference>
<dbReference type="EC" id="2.7.7.48" evidence="1"/>
<reference evidence="8" key="1">
    <citation type="submission" date="2011-07" db="EMBL/GenBank/DDBJ databases">
        <authorList>
            <person name="Visker M.H.P.W."/>
            <person name="Heck J.M.L."/>
            <person name="van Valenberg H.J.F."/>
            <person name="van Arendonk J.A.M."/>
            <person name="Bovenhuis H."/>
        </authorList>
    </citation>
    <scope>NUCLEOTIDE SEQUENCE</scope>
</reference>
<evidence type="ECO:0000256" key="2">
    <source>
        <dbReference type="ARBA" id="ARBA00018602"/>
    </source>
</evidence>
<evidence type="ECO:0000259" key="7">
    <source>
        <dbReference type="PROSITE" id="PS50525"/>
    </source>
</evidence>
<evidence type="ECO:0000256" key="6">
    <source>
        <dbReference type="ARBA" id="ARBA00031012"/>
    </source>
</evidence>
<dbReference type="GO" id="GO:0003968">
    <property type="term" value="F:RNA-directed RNA polymerase activity"/>
    <property type="evidence" value="ECO:0007669"/>
    <property type="project" value="UniProtKB-KW"/>
</dbReference>
<dbReference type="GO" id="GO:0006351">
    <property type="term" value="P:DNA-templated transcription"/>
    <property type="evidence" value="ECO:0007669"/>
    <property type="project" value="InterPro"/>
</dbReference>
<evidence type="ECO:0000313" key="8">
    <source>
        <dbReference type="EMBL" id="AFM44927.1"/>
    </source>
</evidence>
<name>J3SN43_9VIRU</name>
<evidence type="ECO:0000256" key="1">
    <source>
        <dbReference type="ARBA" id="ARBA00012494"/>
    </source>
</evidence>
<evidence type="ECO:0000256" key="3">
    <source>
        <dbReference type="ARBA" id="ARBA00022679"/>
    </source>
</evidence>
<protein>
    <recommendedName>
        <fullName evidence="2">RNA-directed RNA polymerase L</fullName>
        <ecNumber evidence="1">2.7.7.48</ecNumber>
    </recommendedName>
    <alternativeName>
        <fullName evidence="4">Large structural protein</fullName>
    </alternativeName>
    <alternativeName>
        <fullName evidence="6">Replicase</fullName>
    </alternativeName>
    <alternativeName>
        <fullName evidence="5">Transcriptase</fullName>
    </alternativeName>
</protein>
<keyword evidence="8" id="KW-0696">RNA-directed RNA polymerase</keyword>
<dbReference type="InterPro" id="IPR007099">
    <property type="entry name" value="RNA-dir_pol_NSvirus"/>
</dbReference>
<feature type="non-terminal residue" evidence="8">
    <location>
        <position position="440"/>
    </location>
</feature>